<dbReference type="AlphaFoldDB" id="A0A6J4PA83"/>
<sequence length="45" mass="5290">MSILSFYVSFLIFLSCKKEKDLSQAVFVSRKRSRRFHRRAGLPLA</sequence>
<organism evidence="1">
    <name type="scientific">uncultured Pyrinomonadaceae bacterium</name>
    <dbReference type="NCBI Taxonomy" id="2283094"/>
    <lineage>
        <taxon>Bacteria</taxon>
        <taxon>Pseudomonadati</taxon>
        <taxon>Acidobacteriota</taxon>
        <taxon>Blastocatellia</taxon>
        <taxon>Blastocatellales</taxon>
        <taxon>Pyrinomonadaceae</taxon>
        <taxon>environmental samples</taxon>
    </lineage>
</organism>
<proteinExistence type="predicted"/>
<evidence type="ECO:0000313" key="1">
    <source>
        <dbReference type="EMBL" id="CAA9408489.1"/>
    </source>
</evidence>
<dbReference type="EMBL" id="CADCUR010000192">
    <property type="protein sequence ID" value="CAA9408489.1"/>
    <property type="molecule type" value="Genomic_DNA"/>
</dbReference>
<accession>A0A6J4PA83</accession>
<protein>
    <submittedName>
        <fullName evidence="1">Uncharacterized protein</fullName>
    </submittedName>
</protein>
<gene>
    <name evidence="1" type="ORF">AVDCRST_MAG74-2093</name>
</gene>
<name>A0A6J4PA83_9BACT</name>
<reference evidence="1" key="1">
    <citation type="submission" date="2020-02" db="EMBL/GenBank/DDBJ databases">
        <authorList>
            <person name="Meier V. D."/>
        </authorList>
    </citation>
    <scope>NUCLEOTIDE SEQUENCE</scope>
    <source>
        <strain evidence="1">AVDCRST_MAG74</strain>
    </source>
</reference>